<organism evidence="2 3">
    <name type="scientific">Pseudobacteriovorax antillogorgiicola</name>
    <dbReference type="NCBI Taxonomy" id="1513793"/>
    <lineage>
        <taxon>Bacteria</taxon>
        <taxon>Pseudomonadati</taxon>
        <taxon>Bdellovibrionota</taxon>
        <taxon>Oligoflexia</taxon>
        <taxon>Oligoflexales</taxon>
        <taxon>Pseudobacteriovoracaceae</taxon>
        <taxon>Pseudobacteriovorax</taxon>
    </lineage>
</organism>
<dbReference type="AlphaFoldDB" id="A0A1Y6CQY5"/>
<keyword evidence="1" id="KW-1133">Transmembrane helix</keyword>
<dbReference type="Proteomes" id="UP000192907">
    <property type="component" value="Unassembled WGS sequence"/>
</dbReference>
<proteinExistence type="predicted"/>
<feature type="transmembrane region" description="Helical" evidence="1">
    <location>
        <begin position="43"/>
        <end position="61"/>
    </location>
</feature>
<keyword evidence="1" id="KW-0812">Transmembrane</keyword>
<evidence type="ECO:0000313" key="3">
    <source>
        <dbReference type="Proteomes" id="UP000192907"/>
    </source>
</evidence>
<name>A0A1Y6CQY5_9BACT</name>
<dbReference type="EMBL" id="FWZT01000043">
    <property type="protein sequence ID" value="SMF82765.1"/>
    <property type="molecule type" value="Genomic_DNA"/>
</dbReference>
<gene>
    <name evidence="2" type="ORF">SAMN06296036_1438</name>
</gene>
<evidence type="ECO:0008006" key="4">
    <source>
        <dbReference type="Google" id="ProtNLM"/>
    </source>
</evidence>
<keyword evidence="1" id="KW-0472">Membrane</keyword>
<dbReference type="RefSeq" id="WP_132326214.1">
    <property type="nucleotide sequence ID" value="NZ_FWZT01000043.1"/>
</dbReference>
<evidence type="ECO:0000256" key="1">
    <source>
        <dbReference type="SAM" id="Phobius"/>
    </source>
</evidence>
<accession>A0A1Y6CQY5</accession>
<sequence length="106" mass="12116">MRDKSEDPWIEELWEQCQQELPDHGFSQQTIRKIGRMQQQRRWILLGVLLGSLGILIWLFQGAAIAPSMFELFAPANADDLGPALAVWLSLLGLLLIWQSETVSFH</sequence>
<feature type="transmembrane region" description="Helical" evidence="1">
    <location>
        <begin position="81"/>
        <end position="98"/>
    </location>
</feature>
<reference evidence="3" key="1">
    <citation type="submission" date="2017-04" db="EMBL/GenBank/DDBJ databases">
        <authorList>
            <person name="Varghese N."/>
            <person name="Submissions S."/>
        </authorList>
    </citation>
    <scope>NUCLEOTIDE SEQUENCE [LARGE SCALE GENOMIC DNA]</scope>
    <source>
        <strain evidence="3">RKEM611</strain>
    </source>
</reference>
<protein>
    <recommendedName>
        <fullName evidence="4">DUF5056 domain-containing protein</fullName>
    </recommendedName>
</protein>
<evidence type="ECO:0000313" key="2">
    <source>
        <dbReference type="EMBL" id="SMF82765.1"/>
    </source>
</evidence>
<keyword evidence="3" id="KW-1185">Reference proteome</keyword>
<dbReference type="STRING" id="1513793.SAMN06296036_1438"/>